<evidence type="ECO:0000256" key="1">
    <source>
        <dbReference type="SAM" id="SignalP"/>
    </source>
</evidence>
<evidence type="ECO:0000313" key="2">
    <source>
        <dbReference type="EMBL" id="SER81157.1"/>
    </source>
</evidence>
<proteinExistence type="predicted"/>
<feature type="chain" id="PRO_5011721033" description="LPS-assembly lipoprotein" evidence="1">
    <location>
        <begin position="22"/>
        <end position="175"/>
    </location>
</feature>
<feature type="signal peptide" evidence="1">
    <location>
        <begin position="1"/>
        <end position="21"/>
    </location>
</feature>
<dbReference type="RefSeq" id="WP_092689785.1">
    <property type="nucleotide sequence ID" value="NZ_FOGU01000003.1"/>
</dbReference>
<evidence type="ECO:0000313" key="3">
    <source>
        <dbReference type="Proteomes" id="UP000198885"/>
    </source>
</evidence>
<dbReference type="STRING" id="641238.SAMN04490244_10371"/>
<keyword evidence="1" id="KW-0732">Signal</keyword>
<organism evidence="2 3">
    <name type="scientific">Tranquillimonas rosea</name>
    <dbReference type="NCBI Taxonomy" id="641238"/>
    <lineage>
        <taxon>Bacteria</taxon>
        <taxon>Pseudomonadati</taxon>
        <taxon>Pseudomonadota</taxon>
        <taxon>Alphaproteobacteria</taxon>
        <taxon>Rhodobacterales</taxon>
        <taxon>Roseobacteraceae</taxon>
        <taxon>Tranquillimonas</taxon>
    </lineage>
</organism>
<dbReference type="PROSITE" id="PS51318">
    <property type="entry name" value="TAT"/>
    <property type="match status" value="1"/>
</dbReference>
<protein>
    <recommendedName>
        <fullName evidence="4">LPS-assembly lipoprotein</fullName>
    </recommendedName>
</protein>
<reference evidence="2 3" key="1">
    <citation type="submission" date="2016-10" db="EMBL/GenBank/DDBJ databases">
        <authorList>
            <person name="de Groot N.N."/>
        </authorList>
    </citation>
    <scope>NUCLEOTIDE SEQUENCE [LARGE SCALE GENOMIC DNA]</scope>
    <source>
        <strain evidence="2 3">DSM 23042</strain>
    </source>
</reference>
<gene>
    <name evidence="2" type="ORF">SAMN04490244_10371</name>
</gene>
<sequence>MTTRRVFLLTGGAALGLAACAPMPRSNPLSRAAASNLTFSGVTVSTSGAGYENSRAAQYSSRLGPDLQGVLEQEFSSRIQGGGGARMEVDVARLNLANSARTAFGGDQSRLQGTVRLIENGSNATIASYVIDVVAGAAAETRTGALFGAAVNSSDRFYRQLLTAFADQAREQIEA</sequence>
<evidence type="ECO:0008006" key="4">
    <source>
        <dbReference type="Google" id="ProtNLM"/>
    </source>
</evidence>
<accession>A0A1H9S836</accession>
<keyword evidence="3" id="KW-1185">Reference proteome</keyword>
<dbReference type="AlphaFoldDB" id="A0A1H9S836"/>
<dbReference type="Proteomes" id="UP000198885">
    <property type="component" value="Unassembled WGS sequence"/>
</dbReference>
<dbReference type="OrthoDB" id="7841959at2"/>
<dbReference type="PROSITE" id="PS51257">
    <property type="entry name" value="PROKAR_LIPOPROTEIN"/>
    <property type="match status" value="1"/>
</dbReference>
<dbReference type="EMBL" id="FOGU01000003">
    <property type="protein sequence ID" value="SER81157.1"/>
    <property type="molecule type" value="Genomic_DNA"/>
</dbReference>
<dbReference type="InterPro" id="IPR006311">
    <property type="entry name" value="TAT_signal"/>
</dbReference>
<name>A0A1H9S836_9RHOB</name>